<evidence type="ECO:0000313" key="2">
    <source>
        <dbReference type="Proteomes" id="UP000181909"/>
    </source>
</evidence>
<reference evidence="1 2" key="1">
    <citation type="submission" date="2016-11" db="EMBL/GenBank/DDBJ databases">
        <authorList>
            <person name="Jaros S."/>
            <person name="Januszkiewicz K."/>
            <person name="Wedrychowicz H."/>
        </authorList>
    </citation>
    <scope>NUCLEOTIDE SEQUENCE [LARGE SCALE GENOMIC DNA]</scope>
    <source>
        <strain evidence="1 2">OK807</strain>
    </source>
</reference>
<name>A0A1K1UJV4_STRAR</name>
<organism evidence="1 2">
    <name type="scientific">Streptomyces atratus</name>
    <dbReference type="NCBI Taxonomy" id="1893"/>
    <lineage>
        <taxon>Bacteria</taxon>
        <taxon>Bacillati</taxon>
        <taxon>Actinomycetota</taxon>
        <taxon>Actinomycetes</taxon>
        <taxon>Kitasatosporales</taxon>
        <taxon>Streptomycetaceae</taxon>
        <taxon>Streptomyces</taxon>
    </lineage>
</organism>
<accession>A0A1K1UJV4</accession>
<dbReference type="Proteomes" id="UP000181909">
    <property type="component" value="Unassembled WGS sequence"/>
</dbReference>
<proteinExistence type="predicted"/>
<sequence length="277" mass="30786">MHPDVIDKIFECDSIISEGATQPRIRIGPDSRKHPLGLLIQGIHFRMLEACDRSIQLPCKGFPVLKIGLGAPCLNEGRGSHLDLFETLVRHCLSTRPESFVIGLHFPQLIGGVRHATFFVDQAMMGWAQEDQVPIRVDLFAGVIVAATRSIGAPGNDVSFLAHWNPRSMQSAGTPIEEVNRELQSTIRECAIIRRTRPQRLPGCHADRHSTPSILSLKNGLTEQNTAIDHCNPRANRKENLAREALMSKVSTSRMDFRDICAAWWVTFPPALCASSR</sequence>
<gene>
    <name evidence="1" type="ORF">SAMN02787144_1001607</name>
</gene>
<evidence type="ECO:0000313" key="1">
    <source>
        <dbReference type="EMBL" id="SFX13337.1"/>
    </source>
</evidence>
<dbReference type="EMBL" id="FPJO01000001">
    <property type="protein sequence ID" value="SFX13337.1"/>
    <property type="molecule type" value="Genomic_DNA"/>
</dbReference>
<protein>
    <submittedName>
        <fullName evidence="1">Uncharacterized protein</fullName>
    </submittedName>
</protein>
<dbReference type="AlphaFoldDB" id="A0A1K1UJV4"/>